<dbReference type="InterPro" id="IPR024899">
    <property type="entry name" value="CowN"/>
</dbReference>
<evidence type="ECO:0000256" key="1">
    <source>
        <dbReference type="ARBA" id="ARBA00023231"/>
    </source>
</evidence>
<comment type="similarity">
    <text evidence="2">Belongs to the CowN family.</text>
</comment>
<sequence length="91" mass="10801">MTEALERYITFRNIDCVGKSERVMERIQQHIDAEDNPFWPYFQKQRAQAHAMGFDDLRVLHNYLPTLRELLIDLDDETTLALLEDLEVTCM</sequence>
<dbReference type="Proteomes" id="UP000325255">
    <property type="component" value="Unassembled WGS sequence"/>
</dbReference>
<reference evidence="3 4" key="1">
    <citation type="submission" date="2019-09" db="EMBL/GenBank/DDBJ databases">
        <title>Genome sequence of Rhodovastum atsumiense, a diverse member of the Acetobacteraceae family of non-sulfur purple photosynthetic bacteria.</title>
        <authorList>
            <person name="Meyer T."/>
            <person name="Kyndt J."/>
        </authorList>
    </citation>
    <scope>NUCLEOTIDE SEQUENCE [LARGE SCALE GENOMIC DNA]</scope>
    <source>
        <strain evidence="3 4">DSM 21279</strain>
    </source>
</reference>
<accession>A0A5M6J212</accession>
<evidence type="ECO:0000256" key="2">
    <source>
        <dbReference type="HAMAP-Rule" id="MF_02117"/>
    </source>
</evidence>
<comment type="function">
    <text evidence="2">Is required to sustain N(2)-dependent growth in the presence of low levels of carbon monoxide (CO). Probably acts by protecting the N(2) fixation ability of the nitrogenase complex, which is inactivated in the presence of CO.</text>
</comment>
<comment type="caution">
    <text evidence="3">The sequence shown here is derived from an EMBL/GenBank/DDBJ whole genome shotgun (WGS) entry which is preliminary data.</text>
</comment>
<dbReference type="AlphaFoldDB" id="A0A5M6J212"/>
<dbReference type="OrthoDB" id="7689335at2"/>
<protein>
    <recommendedName>
        <fullName evidence="2">N(2)-fixation sustaining protein CowN</fullName>
    </recommendedName>
    <alternativeName>
        <fullName evidence="2">CO weal-nitrogenase</fullName>
    </alternativeName>
</protein>
<name>A0A5M6J212_9PROT</name>
<dbReference type="EMBL" id="VWPK01000005">
    <property type="protein sequence ID" value="KAA5613638.1"/>
    <property type="molecule type" value="Genomic_DNA"/>
</dbReference>
<gene>
    <name evidence="2 3" type="primary">cowN</name>
    <name evidence="3" type="ORF">F1189_04285</name>
</gene>
<dbReference type="HAMAP" id="MF_02117">
    <property type="entry name" value="CowN"/>
    <property type="match status" value="1"/>
</dbReference>
<evidence type="ECO:0000313" key="3">
    <source>
        <dbReference type="EMBL" id="KAA5613638.1"/>
    </source>
</evidence>
<dbReference type="Pfam" id="PF20543">
    <property type="entry name" value="CowN"/>
    <property type="match status" value="1"/>
</dbReference>
<keyword evidence="4" id="KW-1185">Reference proteome</keyword>
<dbReference type="NCBIfam" id="NF033689">
    <property type="entry name" value="N2Fix_CO_CowN"/>
    <property type="match status" value="1"/>
</dbReference>
<evidence type="ECO:0000313" key="4">
    <source>
        <dbReference type="Proteomes" id="UP000325255"/>
    </source>
</evidence>
<keyword evidence="1 2" id="KW-0535">Nitrogen fixation</keyword>
<proteinExistence type="inferred from homology"/>
<organism evidence="3 4">
    <name type="scientific">Rhodovastum atsumiense</name>
    <dbReference type="NCBI Taxonomy" id="504468"/>
    <lineage>
        <taxon>Bacteria</taxon>
        <taxon>Pseudomonadati</taxon>
        <taxon>Pseudomonadota</taxon>
        <taxon>Alphaproteobacteria</taxon>
        <taxon>Acetobacterales</taxon>
        <taxon>Acetobacteraceae</taxon>
        <taxon>Rhodovastum</taxon>
    </lineage>
</organism>
<dbReference type="GO" id="GO:0009399">
    <property type="term" value="P:nitrogen fixation"/>
    <property type="evidence" value="ECO:0007669"/>
    <property type="project" value="UniProtKB-UniRule"/>
</dbReference>
<dbReference type="RefSeq" id="WP_150039386.1">
    <property type="nucleotide sequence ID" value="NZ_OW485601.1"/>
</dbReference>